<accession>A0A644XKA0</accession>
<proteinExistence type="predicted"/>
<dbReference type="EMBL" id="VSSQ01002647">
    <property type="protein sequence ID" value="MPM16626.1"/>
    <property type="molecule type" value="Genomic_DNA"/>
</dbReference>
<evidence type="ECO:0000313" key="2">
    <source>
        <dbReference type="EMBL" id="MPM16626.1"/>
    </source>
</evidence>
<protein>
    <submittedName>
        <fullName evidence="2">Uncharacterized protein</fullName>
    </submittedName>
</protein>
<feature type="region of interest" description="Disordered" evidence="1">
    <location>
        <begin position="98"/>
        <end position="137"/>
    </location>
</feature>
<reference evidence="2" key="1">
    <citation type="submission" date="2019-08" db="EMBL/GenBank/DDBJ databases">
        <authorList>
            <person name="Kucharzyk K."/>
            <person name="Murdoch R.W."/>
            <person name="Higgins S."/>
            <person name="Loffler F."/>
        </authorList>
    </citation>
    <scope>NUCLEOTIDE SEQUENCE</scope>
</reference>
<feature type="region of interest" description="Disordered" evidence="1">
    <location>
        <begin position="1"/>
        <end position="22"/>
    </location>
</feature>
<organism evidence="2">
    <name type="scientific">bioreactor metagenome</name>
    <dbReference type="NCBI Taxonomy" id="1076179"/>
    <lineage>
        <taxon>unclassified sequences</taxon>
        <taxon>metagenomes</taxon>
        <taxon>ecological metagenomes</taxon>
    </lineage>
</organism>
<evidence type="ECO:0000256" key="1">
    <source>
        <dbReference type="SAM" id="MobiDB-lite"/>
    </source>
</evidence>
<comment type="caution">
    <text evidence="2">The sequence shown here is derived from an EMBL/GenBank/DDBJ whole genome shotgun (WGS) entry which is preliminary data.</text>
</comment>
<dbReference type="AlphaFoldDB" id="A0A644XKA0"/>
<gene>
    <name evidence="2" type="ORF">SDC9_63007</name>
</gene>
<sequence length="137" mass="13614">MHRQLVATHGHRVLGQGPDRRTVHRMPVGDRVAAAVAVALDLAVLDPGHLAAGVGTDVGEGVELPGRGLGEDVLALGEDDATAHRDLAGGDALPGLLCGGAAAGEEGRTGDRGGGQSGGTEDTATGVERHSHDGLLG</sequence>
<feature type="compositionally biased region" description="Basic and acidic residues" evidence="1">
    <location>
        <begin position="127"/>
        <end position="137"/>
    </location>
</feature>
<name>A0A644XKA0_9ZZZZ</name>